<sequence length="262" mass="28856">MLVTSSGMFLLATCGMLTSVLSTAIGISLIKAIIQADTVGTEHLRRVHDNLRAVHNVRLTTNGLLTDLLFLYRCYMVWGSRRAVLILPGVFIFATCLLGYLYLPMADSLIPDKTPFIDARAPYIMGGVTNVILMCLTAGRIWYMSREARIVHGEAFRRRYHTAIAMILESGALYCSVLLLNLISISLVSKSDAAAIFRGVVSGLVGQMVNIIPSLIFVRVGMGYCQWIQEPPPADVRTPPVRTPKLLEALPEDVCSEVIEIK</sequence>
<dbReference type="EMBL" id="JACAZI010000015">
    <property type="protein sequence ID" value="KAF7344161.1"/>
    <property type="molecule type" value="Genomic_DNA"/>
</dbReference>
<proteinExistence type="predicted"/>
<feature type="transmembrane region" description="Helical" evidence="1">
    <location>
        <begin position="6"/>
        <end position="30"/>
    </location>
</feature>
<protein>
    <submittedName>
        <fullName evidence="2">Uncharacterized protein</fullName>
    </submittedName>
</protein>
<feature type="transmembrane region" description="Helical" evidence="1">
    <location>
        <begin position="164"/>
        <end position="189"/>
    </location>
</feature>
<dbReference type="OrthoDB" id="3019750at2759"/>
<dbReference type="Proteomes" id="UP000620124">
    <property type="component" value="Unassembled WGS sequence"/>
</dbReference>
<name>A0A8H6XPE1_9AGAR</name>
<feature type="transmembrane region" description="Helical" evidence="1">
    <location>
        <begin position="83"/>
        <end position="103"/>
    </location>
</feature>
<evidence type="ECO:0000313" key="2">
    <source>
        <dbReference type="EMBL" id="KAF7344161.1"/>
    </source>
</evidence>
<keyword evidence="1" id="KW-1133">Transmembrane helix</keyword>
<keyword evidence="3" id="KW-1185">Reference proteome</keyword>
<comment type="caution">
    <text evidence="2">The sequence shown here is derived from an EMBL/GenBank/DDBJ whole genome shotgun (WGS) entry which is preliminary data.</text>
</comment>
<reference evidence="2" key="1">
    <citation type="submission" date="2020-05" db="EMBL/GenBank/DDBJ databases">
        <title>Mycena genomes resolve the evolution of fungal bioluminescence.</title>
        <authorList>
            <person name="Tsai I.J."/>
        </authorList>
    </citation>
    <scope>NUCLEOTIDE SEQUENCE</scope>
    <source>
        <strain evidence="2">CCC161011</strain>
    </source>
</reference>
<keyword evidence="1" id="KW-0812">Transmembrane</keyword>
<accession>A0A8H6XPE1</accession>
<organism evidence="2 3">
    <name type="scientific">Mycena venus</name>
    <dbReference type="NCBI Taxonomy" id="2733690"/>
    <lineage>
        <taxon>Eukaryota</taxon>
        <taxon>Fungi</taxon>
        <taxon>Dikarya</taxon>
        <taxon>Basidiomycota</taxon>
        <taxon>Agaricomycotina</taxon>
        <taxon>Agaricomycetes</taxon>
        <taxon>Agaricomycetidae</taxon>
        <taxon>Agaricales</taxon>
        <taxon>Marasmiineae</taxon>
        <taxon>Mycenaceae</taxon>
        <taxon>Mycena</taxon>
    </lineage>
</organism>
<evidence type="ECO:0000256" key="1">
    <source>
        <dbReference type="SAM" id="Phobius"/>
    </source>
</evidence>
<feature type="transmembrane region" description="Helical" evidence="1">
    <location>
        <begin position="123"/>
        <end position="143"/>
    </location>
</feature>
<gene>
    <name evidence="2" type="ORF">MVEN_01706300</name>
</gene>
<dbReference type="AlphaFoldDB" id="A0A8H6XPE1"/>
<keyword evidence="1" id="KW-0472">Membrane</keyword>
<evidence type="ECO:0000313" key="3">
    <source>
        <dbReference type="Proteomes" id="UP000620124"/>
    </source>
</evidence>
<feature type="transmembrane region" description="Helical" evidence="1">
    <location>
        <begin position="195"/>
        <end position="218"/>
    </location>
</feature>